<comment type="caution">
    <text evidence="9">The sequence shown here is derived from an EMBL/GenBank/DDBJ whole genome shotgun (WGS) entry which is preliminary data.</text>
</comment>
<evidence type="ECO:0000256" key="1">
    <source>
        <dbReference type="ARBA" id="ARBA00006620"/>
    </source>
</evidence>
<dbReference type="EMBL" id="DSWI01000024">
    <property type="protein sequence ID" value="HFG21107.1"/>
    <property type="molecule type" value="Genomic_DNA"/>
</dbReference>
<accession>A0A7C3DXK0</accession>
<keyword evidence="6" id="KW-0694">RNA-binding</keyword>
<proteinExistence type="inferred from homology"/>
<dbReference type="Pfam" id="PF07927">
    <property type="entry name" value="HicA_toxin"/>
    <property type="match status" value="1"/>
</dbReference>
<keyword evidence="3" id="KW-0540">Nuclease</keyword>
<organism evidence="9">
    <name type="scientific">Meiothermus ruber</name>
    <dbReference type="NCBI Taxonomy" id="277"/>
    <lineage>
        <taxon>Bacteria</taxon>
        <taxon>Thermotogati</taxon>
        <taxon>Deinococcota</taxon>
        <taxon>Deinococci</taxon>
        <taxon>Thermales</taxon>
        <taxon>Thermaceae</taxon>
        <taxon>Meiothermus</taxon>
    </lineage>
</organism>
<dbReference type="InterPro" id="IPR012933">
    <property type="entry name" value="HicA_mRNA_interferase"/>
</dbReference>
<sequence>MADYTRELKQLLTEAGCRFHRQGKGDHEIWYSPITNRYFPVDSAIKSRHTANGVLKQAGLPKKF</sequence>
<dbReference type="GO" id="GO:0003729">
    <property type="term" value="F:mRNA binding"/>
    <property type="evidence" value="ECO:0007669"/>
    <property type="project" value="InterPro"/>
</dbReference>
<dbReference type="SUPFAM" id="SSF54786">
    <property type="entry name" value="YcfA/nrd intein domain"/>
    <property type="match status" value="1"/>
</dbReference>
<gene>
    <name evidence="8" type="ORF">ENS82_07180</name>
    <name evidence="9" type="ORF">ENS82_10430</name>
</gene>
<comment type="similarity">
    <text evidence="1">Belongs to the HicA mRNA interferase family.</text>
</comment>
<keyword evidence="2" id="KW-1277">Toxin-antitoxin system</keyword>
<evidence type="ECO:0000256" key="4">
    <source>
        <dbReference type="ARBA" id="ARBA00022759"/>
    </source>
</evidence>
<dbReference type="RefSeq" id="WP_013013027.1">
    <property type="nucleotide sequence ID" value="NZ_JAIMAP010000021.1"/>
</dbReference>
<dbReference type="OMA" id="DHEIWYS"/>
<dbReference type="EMBL" id="DSWI01000014">
    <property type="protein sequence ID" value="HFG20490.1"/>
    <property type="molecule type" value="Genomic_DNA"/>
</dbReference>
<evidence type="ECO:0000313" key="9">
    <source>
        <dbReference type="EMBL" id="HFG21107.1"/>
    </source>
</evidence>
<dbReference type="GO" id="GO:0016787">
    <property type="term" value="F:hydrolase activity"/>
    <property type="evidence" value="ECO:0007669"/>
    <property type="project" value="UniProtKB-KW"/>
</dbReference>
<dbReference type="InterPro" id="IPR038570">
    <property type="entry name" value="HicA_sf"/>
</dbReference>
<reference evidence="9" key="1">
    <citation type="journal article" date="2020" name="mSystems">
        <title>Genome- and Community-Level Interaction Insights into Carbon Utilization and Element Cycling Functions of Hydrothermarchaeota in Hydrothermal Sediment.</title>
        <authorList>
            <person name="Zhou Z."/>
            <person name="Liu Y."/>
            <person name="Xu W."/>
            <person name="Pan J."/>
            <person name="Luo Z.H."/>
            <person name="Li M."/>
        </authorList>
    </citation>
    <scope>NUCLEOTIDE SEQUENCE [LARGE SCALE GENOMIC DNA]</scope>
    <source>
        <strain evidence="9">SpSt-524</strain>
    </source>
</reference>
<evidence type="ECO:0000256" key="7">
    <source>
        <dbReference type="ARBA" id="ARBA00023016"/>
    </source>
</evidence>
<evidence type="ECO:0000256" key="6">
    <source>
        <dbReference type="ARBA" id="ARBA00022884"/>
    </source>
</evidence>
<keyword evidence="5" id="KW-0378">Hydrolase</keyword>
<dbReference type="Gene3D" id="3.30.920.30">
    <property type="entry name" value="Hypothetical protein"/>
    <property type="match status" value="1"/>
</dbReference>
<evidence type="ECO:0000256" key="2">
    <source>
        <dbReference type="ARBA" id="ARBA00022649"/>
    </source>
</evidence>
<protein>
    <submittedName>
        <fullName evidence="9">Type II toxin-antitoxin system HicA family toxin</fullName>
    </submittedName>
</protein>
<dbReference type="AlphaFoldDB" id="A0A7C3DXK0"/>
<evidence type="ECO:0000313" key="8">
    <source>
        <dbReference type="EMBL" id="HFG20490.1"/>
    </source>
</evidence>
<name>A0A7C3DXK0_MEIRU</name>
<evidence type="ECO:0000256" key="5">
    <source>
        <dbReference type="ARBA" id="ARBA00022801"/>
    </source>
</evidence>
<keyword evidence="7" id="KW-0346">Stress response</keyword>
<dbReference type="GO" id="GO:0004519">
    <property type="term" value="F:endonuclease activity"/>
    <property type="evidence" value="ECO:0007669"/>
    <property type="project" value="UniProtKB-KW"/>
</dbReference>
<keyword evidence="4" id="KW-0255">Endonuclease</keyword>
<evidence type="ECO:0000256" key="3">
    <source>
        <dbReference type="ARBA" id="ARBA00022722"/>
    </source>
</evidence>